<dbReference type="InterPro" id="IPR043502">
    <property type="entry name" value="DNA/RNA_pol_sf"/>
</dbReference>
<dbReference type="PANTHER" id="PTHR24559">
    <property type="entry name" value="TRANSPOSON TY3-I GAG-POL POLYPROTEIN"/>
    <property type="match status" value="1"/>
</dbReference>
<keyword evidence="5" id="KW-0255">Endonuclease</keyword>
<evidence type="ECO:0000256" key="3">
    <source>
        <dbReference type="ARBA" id="ARBA00022695"/>
    </source>
</evidence>
<dbReference type="GO" id="GO:0008233">
    <property type="term" value="F:peptidase activity"/>
    <property type="evidence" value="ECO:0007669"/>
    <property type="project" value="UniProtKB-KW"/>
</dbReference>
<dbReference type="AlphaFoldDB" id="A0A6V7NXY8"/>
<dbReference type="PANTHER" id="PTHR24559:SF444">
    <property type="entry name" value="REVERSE TRANSCRIPTASE DOMAIN-CONTAINING PROTEIN"/>
    <property type="match status" value="1"/>
</dbReference>
<proteinExistence type="predicted"/>
<evidence type="ECO:0000313" key="9">
    <source>
        <dbReference type="EMBL" id="CAD1823460.1"/>
    </source>
</evidence>
<keyword evidence="3" id="KW-0548">Nucleotidyltransferase</keyword>
<evidence type="ECO:0000256" key="2">
    <source>
        <dbReference type="ARBA" id="ARBA00022679"/>
    </source>
</evidence>
<dbReference type="FunFam" id="3.10.10.10:FF:000007">
    <property type="entry name" value="Retrovirus-related Pol polyprotein from transposon 17.6-like Protein"/>
    <property type="match status" value="1"/>
</dbReference>
<keyword evidence="7" id="KW-0695">RNA-directed DNA polymerase</keyword>
<dbReference type="Gene3D" id="3.10.10.10">
    <property type="entry name" value="HIV Type 1 Reverse Transcriptase, subunit A, domain 1"/>
    <property type="match status" value="1"/>
</dbReference>
<evidence type="ECO:0000256" key="6">
    <source>
        <dbReference type="ARBA" id="ARBA00022801"/>
    </source>
</evidence>
<dbReference type="InterPro" id="IPR000477">
    <property type="entry name" value="RT_dom"/>
</dbReference>
<dbReference type="EMBL" id="LR862143">
    <property type="protein sequence ID" value="CAD1823460.1"/>
    <property type="molecule type" value="Genomic_DNA"/>
</dbReference>
<keyword evidence="1" id="KW-0645">Protease</keyword>
<dbReference type="GO" id="GO:0006508">
    <property type="term" value="P:proteolysis"/>
    <property type="evidence" value="ECO:0007669"/>
    <property type="project" value="UniProtKB-KW"/>
</dbReference>
<name>A0A6V7NXY8_ANACO</name>
<dbReference type="GO" id="GO:0004519">
    <property type="term" value="F:endonuclease activity"/>
    <property type="evidence" value="ECO:0007669"/>
    <property type="project" value="UniProtKB-KW"/>
</dbReference>
<evidence type="ECO:0000259" key="8">
    <source>
        <dbReference type="Pfam" id="PF00078"/>
    </source>
</evidence>
<reference evidence="9" key="1">
    <citation type="submission" date="2020-07" db="EMBL/GenBank/DDBJ databases">
        <authorList>
            <person name="Lin J."/>
        </authorList>
    </citation>
    <scope>NUCLEOTIDE SEQUENCE</scope>
</reference>
<dbReference type="Pfam" id="PF00078">
    <property type="entry name" value="RVT_1"/>
    <property type="match status" value="1"/>
</dbReference>
<keyword evidence="6" id="KW-0378">Hydrolase</keyword>
<accession>A0A6V7NXY8</accession>
<dbReference type="GO" id="GO:0003964">
    <property type="term" value="F:RNA-directed DNA polymerase activity"/>
    <property type="evidence" value="ECO:0007669"/>
    <property type="project" value="UniProtKB-KW"/>
</dbReference>
<keyword evidence="2" id="KW-0808">Transferase</keyword>
<evidence type="ECO:0000256" key="1">
    <source>
        <dbReference type="ARBA" id="ARBA00022670"/>
    </source>
</evidence>
<dbReference type="Gene3D" id="3.30.70.270">
    <property type="match status" value="1"/>
</dbReference>
<dbReference type="InterPro" id="IPR043128">
    <property type="entry name" value="Rev_trsase/Diguanyl_cyclase"/>
</dbReference>
<evidence type="ECO:0000256" key="7">
    <source>
        <dbReference type="ARBA" id="ARBA00022918"/>
    </source>
</evidence>
<dbReference type="CDD" id="cd01647">
    <property type="entry name" value="RT_LTR"/>
    <property type="match status" value="1"/>
</dbReference>
<feature type="domain" description="Reverse transcriptase" evidence="8">
    <location>
        <begin position="89"/>
        <end position="182"/>
    </location>
</feature>
<protein>
    <recommendedName>
        <fullName evidence="8">Reverse transcriptase domain-containing protein</fullName>
    </recommendedName>
</protein>
<evidence type="ECO:0000256" key="4">
    <source>
        <dbReference type="ARBA" id="ARBA00022722"/>
    </source>
</evidence>
<dbReference type="SUPFAM" id="SSF56672">
    <property type="entry name" value="DNA/RNA polymerases"/>
    <property type="match status" value="1"/>
</dbReference>
<organism evidence="9">
    <name type="scientific">Ananas comosus var. bracteatus</name>
    <name type="common">red pineapple</name>
    <dbReference type="NCBI Taxonomy" id="296719"/>
    <lineage>
        <taxon>Eukaryota</taxon>
        <taxon>Viridiplantae</taxon>
        <taxon>Streptophyta</taxon>
        <taxon>Embryophyta</taxon>
        <taxon>Tracheophyta</taxon>
        <taxon>Spermatophyta</taxon>
        <taxon>Magnoliopsida</taxon>
        <taxon>Liliopsida</taxon>
        <taxon>Poales</taxon>
        <taxon>Bromeliaceae</taxon>
        <taxon>Bromelioideae</taxon>
        <taxon>Ananas</taxon>
    </lineage>
</organism>
<evidence type="ECO:0000256" key="5">
    <source>
        <dbReference type="ARBA" id="ARBA00022759"/>
    </source>
</evidence>
<dbReference type="InterPro" id="IPR053134">
    <property type="entry name" value="RNA-dir_DNA_polymerase"/>
</dbReference>
<keyword evidence="4" id="KW-0540">Nuclease</keyword>
<sequence>MSRGCVAFLAIVTEVPTATPGLEDIHIVREFPDVFPPELTTMPPEREIEFVIDVVPGIAPSSTAPYRMAPAELRELKTQLQDLMDRGLCVDYRELNKVTIKNKYPLPHIDDLFDQLQGSCVFSKIDLQSGYHQLRVRAEDVPKTAFQTRYGHYEFTVMPFGLTNAPVAFMDLMNRVFKPFLDSSSATTSSVLARARRRKVGFRRNLLYWILDFQRNPRSPELQILDEWDFGPEFDHPSVFAGFGIILRGFVAGLEVFPAVLLVIRDPLAARNCTREIRCILGWVAPTSATPESGFVLSRWCRSCQLDLLSTDQLVWIESDSRNGAGTGVFTVPGTGMLTSLRFRLLLLLIGSRQERRELEPYPRSGARGTPTAGTAVVSYTKEIPSYTADLSACPGNV</sequence>
<gene>
    <name evidence="9" type="ORF">CB5_LOCUS6671</name>
</gene>